<keyword evidence="3" id="KW-1185">Reference proteome</keyword>
<gene>
    <name evidence="2" type="ORF">Rcae01_05001</name>
</gene>
<evidence type="ECO:0000313" key="3">
    <source>
        <dbReference type="Proteomes" id="UP001416858"/>
    </source>
</evidence>
<dbReference type="EMBL" id="BAABRO010000014">
    <property type="protein sequence ID" value="GAA5509502.1"/>
    <property type="molecule type" value="Genomic_DNA"/>
</dbReference>
<dbReference type="Proteomes" id="UP001416858">
    <property type="component" value="Unassembled WGS sequence"/>
</dbReference>
<feature type="signal peptide" evidence="1">
    <location>
        <begin position="1"/>
        <end position="21"/>
    </location>
</feature>
<comment type="caution">
    <text evidence="2">The sequence shown here is derived from an EMBL/GenBank/DDBJ whole genome shotgun (WGS) entry which is preliminary data.</text>
</comment>
<proteinExistence type="predicted"/>
<sequence length="148" mass="16386">MLRVAQLSAIVLALYVGTAHGLTVDEVVTPQYVNNHKDTISVSATPSDDLIEFSVTLILKDYQYAVLNTVVSDGKRTLSKNHTSVFSRIPKATFRLSVPRDLVATSTFSVAACTFVQRENGMRTPIPGTINYMIQIQEFVPRLSPDRQ</sequence>
<feature type="chain" id="PRO_5045275281" evidence="1">
    <location>
        <begin position="22"/>
        <end position="148"/>
    </location>
</feature>
<keyword evidence="1" id="KW-0732">Signal</keyword>
<evidence type="ECO:0000256" key="1">
    <source>
        <dbReference type="SAM" id="SignalP"/>
    </source>
</evidence>
<reference evidence="2 3" key="1">
    <citation type="submission" date="2024-02" db="EMBL/GenBank/DDBJ databases">
        <title>Rhodopirellula caenicola NBRC 110016.</title>
        <authorList>
            <person name="Ichikawa N."/>
            <person name="Katano-Makiyama Y."/>
            <person name="Hidaka K."/>
        </authorList>
    </citation>
    <scope>NUCLEOTIDE SEQUENCE [LARGE SCALE GENOMIC DNA]</scope>
    <source>
        <strain evidence="2 3">NBRC 110016</strain>
    </source>
</reference>
<accession>A0ABP9VWI3</accession>
<organism evidence="2 3">
    <name type="scientific">Novipirellula caenicola</name>
    <dbReference type="NCBI Taxonomy" id="1536901"/>
    <lineage>
        <taxon>Bacteria</taxon>
        <taxon>Pseudomonadati</taxon>
        <taxon>Planctomycetota</taxon>
        <taxon>Planctomycetia</taxon>
        <taxon>Pirellulales</taxon>
        <taxon>Pirellulaceae</taxon>
        <taxon>Novipirellula</taxon>
    </lineage>
</organism>
<name>A0ABP9VWI3_9BACT</name>
<protein>
    <submittedName>
        <fullName evidence="2">Uncharacterized protein</fullName>
    </submittedName>
</protein>
<evidence type="ECO:0000313" key="2">
    <source>
        <dbReference type="EMBL" id="GAA5509502.1"/>
    </source>
</evidence>